<accession>A0A4R7BU16</accession>
<organism evidence="4 5">
    <name type="scientific">Enterovirga rhinocerotis</name>
    <dbReference type="NCBI Taxonomy" id="1339210"/>
    <lineage>
        <taxon>Bacteria</taxon>
        <taxon>Pseudomonadati</taxon>
        <taxon>Pseudomonadota</taxon>
        <taxon>Alphaproteobacteria</taxon>
        <taxon>Hyphomicrobiales</taxon>
        <taxon>Methylobacteriaceae</taxon>
        <taxon>Enterovirga</taxon>
    </lineage>
</organism>
<evidence type="ECO:0000256" key="2">
    <source>
        <dbReference type="SAM" id="Coils"/>
    </source>
</evidence>
<dbReference type="PANTHER" id="PTHR42911">
    <property type="entry name" value="MODULATOR OF FTSH PROTEASE HFLC"/>
    <property type="match status" value="1"/>
</dbReference>
<name>A0A4R7BU16_9HYPH</name>
<protein>
    <submittedName>
        <fullName evidence="4">Regulator of protease activity HflC (Stomatin/prohibitin superfamily)</fullName>
    </submittedName>
</protein>
<comment type="caution">
    <text evidence="4">The sequence shown here is derived from an EMBL/GenBank/DDBJ whole genome shotgun (WGS) entry which is preliminary data.</text>
</comment>
<proteinExistence type="predicted"/>
<dbReference type="GO" id="GO:0008233">
    <property type="term" value="F:peptidase activity"/>
    <property type="evidence" value="ECO:0007669"/>
    <property type="project" value="UniProtKB-KW"/>
</dbReference>
<dbReference type="InterPro" id="IPR001107">
    <property type="entry name" value="Band_7"/>
</dbReference>
<dbReference type="EMBL" id="SNZR01000014">
    <property type="protein sequence ID" value="TDR89254.1"/>
    <property type="molecule type" value="Genomic_DNA"/>
</dbReference>
<reference evidence="4 5" key="1">
    <citation type="submission" date="2019-03" db="EMBL/GenBank/DDBJ databases">
        <title>Genomic Encyclopedia of Type Strains, Phase IV (KMG-IV): sequencing the most valuable type-strain genomes for metagenomic binning, comparative biology and taxonomic classification.</title>
        <authorList>
            <person name="Goeker M."/>
        </authorList>
    </citation>
    <scope>NUCLEOTIDE SEQUENCE [LARGE SCALE GENOMIC DNA]</scope>
    <source>
        <strain evidence="4 5">DSM 25903</strain>
    </source>
</reference>
<dbReference type="CDD" id="cd03401">
    <property type="entry name" value="SPFH_prohibitin"/>
    <property type="match status" value="1"/>
</dbReference>
<dbReference type="InterPro" id="IPR000163">
    <property type="entry name" value="Prohibitin"/>
</dbReference>
<evidence type="ECO:0000313" key="5">
    <source>
        <dbReference type="Proteomes" id="UP000295122"/>
    </source>
</evidence>
<keyword evidence="2" id="KW-0175">Coiled coil</keyword>
<evidence type="ECO:0000259" key="3">
    <source>
        <dbReference type="SMART" id="SM00244"/>
    </source>
</evidence>
<dbReference type="SUPFAM" id="SSF117892">
    <property type="entry name" value="Band 7/SPFH domain"/>
    <property type="match status" value="1"/>
</dbReference>
<dbReference type="AlphaFoldDB" id="A0A4R7BU16"/>
<evidence type="ECO:0000256" key="1">
    <source>
        <dbReference type="ARBA" id="ARBA00004167"/>
    </source>
</evidence>
<dbReference type="RefSeq" id="WP_133772834.1">
    <property type="nucleotide sequence ID" value="NZ_SNZR01000014.1"/>
</dbReference>
<dbReference type="Proteomes" id="UP000295122">
    <property type="component" value="Unassembled WGS sequence"/>
</dbReference>
<dbReference type="OrthoDB" id="9812991at2"/>
<comment type="subcellular location">
    <subcellularLocation>
        <location evidence="1">Membrane</location>
        <topology evidence="1">Single-pass membrane protein</topology>
    </subcellularLocation>
</comment>
<dbReference type="Gene3D" id="3.30.479.30">
    <property type="entry name" value="Band 7 domain"/>
    <property type="match status" value="1"/>
</dbReference>
<keyword evidence="5" id="KW-1185">Reference proteome</keyword>
<dbReference type="GO" id="GO:0006508">
    <property type="term" value="P:proteolysis"/>
    <property type="evidence" value="ECO:0007669"/>
    <property type="project" value="UniProtKB-KW"/>
</dbReference>
<dbReference type="Pfam" id="PF01145">
    <property type="entry name" value="Band_7"/>
    <property type="match status" value="1"/>
</dbReference>
<keyword evidence="4" id="KW-0645">Protease</keyword>
<dbReference type="PANTHER" id="PTHR42911:SF2">
    <property type="entry name" value="PROHIBITIN FAMILY PROTEIN"/>
    <property type="match status" value="1"/>
</dbReference>
<dbReference type="GO" id="GO:0016020">
    <property type="term" value="C:membrane"/>
    <property type="evidence" value="ECO:0007669"/>
    <property type="project" value="UniProtKB-SubCell"/>
</dbReference>
<gene>
    <name evidence="4" type="ORF">EV668_3744</name>
</gene>
<dbReference type="SMART" id="SM00244">
    <property type="entry name" value="PHB"/>
    <property type="match status" value="1"/>
</dbReference>
<feature type="domain" description="Band 7" evidence="3">
    <location>
        <begin position="26"/>
        <end position="185"/>
    </location>
</feature>
<keyword evidence="4" id="KW-0378">Hydrolase</keyword>
<evidence type="ECO:0000313" key="4">
    <source>
        <dbReference type="EMBL" id="TDR89254.1"/>
    </source>
</evidence>
<dbReference type="InterPro" id="IPR036013">
    <property type="entry name" value="Band_7/SPFH_dom_sf"/>
</dbReference>
<feature type="coiled-coil region" evidence="2">
    <location>
        <begin position="177"/>
        <end position="206"/>
    </location>
</feature>
<sequence length="284" mass="30892">MNRILSIVVATVVVLAGLSVLFGTWYTIDQGVRGVILRNGALIGVAQPGLGFKLPLIDTVQKISVQTHVENFDNMHTYSKDQQPALLKLSVNYRVSPDRVADLYSLYGSVEGALARMIRPYVNQQSKIVFGGYTAVSAIQDRGKLNAEVAQAIENSVKGPIEIESVQIESIDFSKAYEQSIEQRMLAEVEVQRLRQNADREKVQAEITVTQATARANAVRAQAQAEADAIRVKGEAEATAIRARGAALGDNPHLVNLVQAERWNGVLPTTMVPGGAVPMISMNR</sequence>